<dbReference type="SUPFAM" id="SSF103473">
    <property type="entry name" value="MFS general substrate transporter"/>
    <property type="match status" value="1"/>
</dbReference>
<protein>
    <submittedName>
        <fullName evidence="8">MFS transporter</fullName>
    </submittedName>
</protein>
<dbReference type="Pfam" id="PF07690">
    <property type="entry name" value="MFS_1"/>
    <property type="match status" value="1"/>
</dbReference>
<accession>A0ABV1KW76</accession>
<feature type="transmembrane region" description="Helical" evidence="6">
    <location>
        <begin position="18"/>
        <end position="38"/>
    </location>
</feature>
<dbReference type="InterPro" id="IPR020846">
    <property type="entry name" value="MFS_dom"/>
</dbReference>
<feature type="transmembrane region" description="Helical" evidence="6">
    <location>
        <begin position="289"/>
        <end position="308"/>
    </location>
</feature>
<evidence type="ECO:0000256" key="2">
    <source>
        <dbReference type="ARBA" id="ARBA00022448"/>
    </source>
</evidence>
<dbReference type="CDD" id="cd17321">
    <property type="entry name" value="MFS_MMR_MDR_like"/>
    <property type="match status" value="1"/>
</dbReference>
<dbReference type="Gene3D" id="1.20.1720.10">
    <property type="entry name" value="Multidrug resistance protein D"/>
    <property type="match status" value="1"/>
</dbReference>
<feature type="transmembrane region" description="Helical" evidence="6">
    <location>
        <begin position="255"/>
        <end position="277"/>
    </location>
</feature>
<feature type="transmembrane region" description="Helical" evidence="6">
    <location>
        <begin position="81"/>
        <end position="104"/>
    </location>
</feature>
<reference evidence="8 9" key="1">
    <citation type="journal article" date="2023" name="Genome Announc.">
        <title>Pan-Genome Analyses of the Genus Cohnella and Proposal of the Novel Species Cohnella silvisoli sp. nov., Isolated from Forest Soil.</title>
        <authorList>
            <person name="Wang C."/>
            <person name="Mao L."/>
            <person name="Bao G."/>
            <person name="Zhu H."/>
        </authorList>
    </citation>
    <scope>NUCLEOTIDE SEQUENCE [LARGE SCALE GENOMIC DNA]</scope>
    <source>
        <strain evidence="8 9">NL03-T5-1</strain>
    </source>
</reference>
<keyword evidence="3 6" id="KW-0812">Transmembrane</keyword>
<dbReference type="InterPro" id="IPR011701">
    <property type="entry name" value="MFS"/>
</dbReference>
<sequence length="472" mass="50236">MQQSAEGVRNNGEKLLRVLFFTLILSVMNASMFNVVLPKISAEFDLVPSQVSWVITAYLVVYAVGTVIYGKLADHYSLRSLITFGLIFFTIGSIAGLLAHTYWMVVAGRVLQSAGAAVIPATAMLIPVRYFPMERRGRALGMVAVGLALGNAIAPIVGGLVSSMASWRLLFGLSGLVLLTLPYYRKYLGTEKRRSGHTDYIGGVLLGGTVATLLLGVTLGNGYVIALGAICFLLFLARIRLASEPFVQPKLFRNRAYTIGLVIAFTNTGVVMGLPFLTPQLLTSTNGLSPAEVGFIMLPAAVASALMGRKGGKLADARGASALAYIAIFLLFACFALLSVLAGMSPIYIMLILILGNLGQTFMQIALSKTISGTLAKDQMGVGMGLFSMNSFIAGAVSASVVGKILDYGEPTIRLNPFFGNHAGLAYSNIFVVFALLVIAVFLLFYFQFGTYGNKAVSVLGIGEEKGSIQPK</sequence>
<dbReference type="PANTHER" id="PTHR42718:SF9">
    <property type="entry name" value="MAJOR FACILITATOR SUPERFAMILY MULTIDRUG TRANSPORTER MFSC"/>
    <property type="match status" value="1"/>
</dbReference>
<feature type="transmembrane region" description="Helical" evidence="6">
    <location>
        <begin position="50"/>
        <end position="69"/>
    </location>
</feature>
<feature type="transmembrane region" description="Helical" evidence="6">
    <location>
        <begin position="197"/>
        <end position="217"/>
    </location>
</feature>
<evidence type="ECO:0000256" key="3">
    <source>
        <dbReference type="ARBA" id="ARBA00022692"/>
    </source>
</evidence>
<keyword evidence="9" id="KW-1185">Reference proteome</keyword>
<keyword evidence="5 6" id="KW-0472">Membrane</keyword>
<feature type="transmembrane region" description="Helical" evidence="6">
    <location>
        <begin position="426"/>
        <end position="447"/>
    </location>
</feature>
<keyword evidence="2" id="KW-0813">Transport</keyword>
<evidence type="ECO:0000256" key="1">
    <source>
        <dbReference type="ARBA" id="ARBA00004651"/>
    </source>
</evidence>
<feature type="transmembrane region" description="Helical" evidence="6">
    <location>
        <begin position="320"/>
        <end position="341"/>
    </location>
</feature>
<gene>
    <name evidence="8" type="ORF">QJS35_18100</name>
</gene>
<evidence type="ECO:0000313" key="9">
    <source>
        <dbReference type="Proteomes" id="UP001493487"/>
    </source>
</evidence>
<dbReference type="Proteomes" id="UP001493487">
    <property type="component" value="Unassembled WGS sequence"/>
</dbReference>
<evidence type="ECO:0000256" key="4">
    <source>
        <dbReference type="ARBA" id="ARBA00022989"/>
    </source>
</evidence>
<evidence type="ECO:0000256" key="6">
    <source>
        <dbReference type="SAM" id="Phobius"/>
    </source>
</evidence>
<evidence type="ECO:0000313" key="8">
    <source>
        <dbReference type="EMBL" id="MEQ4484314.1"/>
    </source>
</evidence>
<evidence type="ECO:0000259" key="7">
    <source>
        <dbReference type="PROSITE" id="PS50850"/>
    </source>
</evidence>
<dbReference type="EMBL" id="JASKHM010000010">
    <property type="protein sequence ID" value="MEQ4484314.1"/>
    <property type="molecule type" value="Genomic_DNA"/>
</dbReference>
<keyword evidence="4 6" id="KW-1133">Transmembrane helix</keyword>
<feature type="transmembrane region" description="Helical" evidence="6">
    <location>
        <begin position="387"/>
        <end position="406"/>
    </location>
</feature>
<feature type="transmembrane region" description="Helical" evidence="6">
    <location>
        <begin position="110"/>
        <end position="128"/>
    </location>
</feature>
<proteinExistence type="predicted"/>
<feature type="transmembrane region" description="Helical" evidence="6">
    <location>
        <begin position="223"/>
        <end position="243"/>
    </location>
</feature>
<dbReference type="PANTHER" id="PTHR42718">
    <property type="entry name" value="MAJOR FACILITATOR SUPERFAMILY MULTIDRUG TRANSPORTER MFSC"/>
    <property type="match status" value="1"/>
</dbReference>
<feature type="transmembrane region" description="Helical" evidence="6">
    <location>
        <begin position="167"/>
        <end position="185"/>
    </location>
</feature>
<evidence type="ECO:0000256" key="5">
    <source>
        <dbReference type="ARBA" id="ARBA00023136"/>
    </source>
</evidence>
<dbReference type="PRINTS" id="PR01036">
    <property type="entry name" value="TCRTETB"/>
</dbReference>
<name>A0ABV1KW76_9BACL</name>
<comment type="subcellular location">
    <subcellularLocation>
        <location evidence="1">Cell membrane</location>
        <topology evidence="1">Multi-pass membrane protein</topology>
    </subcellularLocation>
</comment>
<dbReference type="Gene3D" id="1.20.1250.20">
    <property type="entry name" value="MFS general substrate transporter like domains"/>
    <property type="match status" value="1"/>
</dbReference>
<dbReference type="PROSITE" id="PS50850">
    <property type="entry name" value="MFS"/>
    <property type="match status" value="1"/>
</dbReference>
<feature type="transmembrane region" description="Helical" evidence="6">
    <location>
        <begin position="140"/>
        <end position="161"/>
    </location>
</feature>
<feature type="transmembrane region" description="Helical" evidence="6">
    <location>
        <begin position="347"/>
        <end position="367"/>
    </location>
</feature>
<dbReference type="InterPro" id="IPR036259">
    <property type="entry name" value="MFS_trans_sf"/>
</dbReference>
<organism evidence="8 9">
    <name type="scientific">Cohnella silvisoli</name>
    <dbReference type="NCBI Taxonomy" id="2873699"/>
    <lineage>
        <taxon>Bacteria</taxon>
        <taxon>Bacillati</taxon>
        <taxon>Bacillota</taxon>
        <taxon>Bacilli</taxon>
        <taxon>Bacillales</taxon>
        <taxon>Paenibacillaceae</taxon>
        <taxon>Cohnella</taxon>
    </lineage>
</organism>
<dbReference type="RefSeq" id="WP_232186693.1">
    <property type="nucleotide sequence ID" value="NZ_JAIOAP010000009.1"/>
</dbReference>
<feature type="domain" description="Major facilitator superfamily (MFS) profile" evidence="7">
    <location>
        <begin position="15"/>
        <end position="453"/>
    </location>
</feature>
<comment type="caution">
    <text evidence="8">The sequence shown here is derived from an EMBL/GenBank/DDBJ whole genome shotgun (WGS) entry which is preliminary data.</text>
</comment>